<proteinExistence type="predicted"/>
<reference evidence="1 2" key="1">
    <citation type="journal article" date="2022" name="bioRxiv">
        <title>The genome of the oomycete Peronosclerospora sorghi, a cosmopolitan pathogen of maize and sorghum, is inflated with dispersed pseudogenes.</title>
        <authorList>
            <person name="Fletcher K."/>
            <person name="Martin F."/>
            <person name="Isakeit T."/>
            <person name="Cavanaugh K."/>
            <person name="Magill C."/>
            <person name="Michelmore R."/>
        </authorList>
    </citation>
    <scope>NUCLEOTIDE SEQUENCE [LARGE SCALE GENOMIC DNA]</scope>
    <source>
        <strain evidence="1">P6</strain>
    </source>
</reference>
<dbReference type="Proteomes" id="UP001163321">
    <property type="component" value="Chromosome 1"/>
</dbReference>
<accession>A0ACC0WU31</accession>
<organism evidence="1 2">
    <name type="scientific">Peronosclerospora sorghi</name>
    <dbReference type="NCBI Taxonomy" id="230839"/>
    <lineage>
        <taxon>Eukaryota</taxon>
        <taxon>Sar</taxon>
        <taxon>Stramenopiles</taxon>
        <taxon>Oomycota</taxon>
        <taxon>Peronosporomycetes</taxon>
        <taxon>Peronosporales</taxon>
        <taxon>Peronosporaceae</taxon>
        <taxon>Peronosclerospora</taxon>
    </lineage>
</organism>
<protein>
    <submittedName>
        <fullName evidence="1">Uncharacterized protein</fullName>
    </submittedName>
</protein>
<sequence>MLFTMECTDRSVNAGRLLNASRKSKITRVFNYWCFYPGVAFREICDSNIHNVVLTSGTLSPLATTVKELGIDFPVRLENNHVIDADQVWVGVVGVGVTGKRLNSSYNFRSTESYLLELGNTIVNITRLVPHGLLVFFPSYSILEESIDKWRMPTAAAPSSSIWNRLVQQKQVYVEPRGRADFKAAVDEYHQAIVDNPNGAVFFAVCRGKISEGIDFSNDKGRAVVITGLPFPPTRDPKILLKKSILDEAVVPPGELKLTGNAWYIQQASRAVNQAIGRVIRHRHDYGAIILLDERFAFKQQQECLSKWLQPYFHVCKGYGEAHIGLTRFFKGNKTRAEAAKKVLQLPKSIGLAKRSLSIMASRDRESSQSYPQQRAAQGSVSQLAIGDGQSYVNPELLRQVPYTLEASDATKCAQSAPLLPKQKSHPKRSLGSLLMSTSKSAMVETTSSISRQFVAPKILNSGTNVADDDVVSGDDAMTLCDTNQQSSANLAPQTANVKDYTAEFPAVARKVLQPSDVPKLYILIRQLHAGENVDLALGEICSLLRNPACKELLELMPRVLSSGMCEKFLEAARTHELEVAVGSIGHRNSTQARSSDIATFFERLQQKKRKTNPSHAPTAVVIQSPQCVVCYDVTRKAYASPHCGHICCHPCWKKMETGGFTSCPVCKFPITLEQLSLIKAAKTSSLN</sequence>
<comment type="caution">
    <text evidence="1">The sequence shown here is derived from an EMBL/GenBank/DDBJ whole genome shotgun (WGS) entry which is preliminary data.</text>
</comment>
<dbReference type="EMBL" id="CM047580">
    <property type="protein sequence ID" value="KAI9922112.1"/>
    <property type="molecule type" value="Genomic_DNA"/>
</dbReference>
<evidence type="ECO:0000313" key="2">
    <source>
        <dbReference type="Proteomes" id="UP001163321"/>
    </source>
</evidence>
<name>A0ACC0WU31_9STRA</name>
<keyword evidence="2" id="KW-1185">Reference proteome</keyword>
<gene>
    <name evidence="1" type="ORF">PsorP6_000947</name>
</gene>
<evidence type="ECO:0000313" key="1">
    <source>
        <dbReference type="EMBL" id="KAI9922112.1"/>
    </source>
</evidence>